<dbReference type="AlphaFoldDB" id="A0A974RZB0"/>
<dbReference type="RefSeq" id="WP_201095350.1">
    <property type="nucleotide sequence ID" value="NZ_CP067393.1"/>
</dbReference>
<organism evidence="1 2">
    <name type="scientific">Entomomonas asaccharolytica</name>
    <dbReference type="NCBI Taxonomy" id="2785331"/>
    <lineage>
        <taxon>Bacteria</taxon>
        <taxon>Pseudomonadati</taxon>
        <taxon>Pseudomonadota</taxon>
        <taxon>Gammaproteobacteria</taxon>
        <taxon>Pseudomonadales</taxon>
        <taxon>Pseudomonadaceae</taxon>
        <taxon>Entomomonas</taxon>
    </lineage>
</organism>
<accession>A0A974RZB0</accession>
<dbReference type="KEGG" id="eaz:JHT90_06475"/>
<dbReference type="EMBL" id="CP067393">
    <property type="protein sequence ID" value="QQP86884.1"/>
    <property type="molecule type" value="Genomic_DNA"/>
</dbReference>
<gene>
    <name evidence="1" type="ORF">JHT90_06475</name>
</gene>
<evidence type="ECO:0000313" key="1">
    <source>
        <dbReference type="EMBL" id="QQP86884.1"/>
    </source>
</evidence>
<sequence length="136" mass="15736">MKNKLYFTLCQLEGAHIAQNIYPFLVDSGLIPDVEDTLELMFDAYSSVEGKMTTDEMAAFMNVDLRERLKTYIECHLVQVENREKLREALVYDEYTNVKNPSQDLFCIFFQGKGYSPTVENIEALCRAINEFEQAI</sequence>
<proteinExistence type="predicted"/>
<keyword evidence="2" id="KW-1185">Reference proteome</keyword>
<dbReference type="Proteomes" id="UP000595278">
    <property type="component" value="Chromosome"/>
</dbReference>
<name>A0A974RZB0_9GAMM</name>
<reference evidence="1 2" key="1">
    <citation type="submission" date="2021-01" db="EMBL/GenBank/DDBJ databases">
        <title>Entomomonas sp. F2A isolated from a house cricket (Acheta domesticus).</title>
        <authorList>
            <person name="Spergser J."/>
            <person name="Busse H.-J."/>
        </authorList>
    </citation>
    <scope>NUCLEOTIDE SEQUENCE [LARGE SCALE GENOMIC DNA]</scope>
    <source>
        <strain evidence="1 2">F2A</strain>
    </source>
</reference>
<protein>
    <submittedName>
        <fullName evidence="1">Uncharacterized protein</fullName>
    </submittedName>
</protein>
<evidence type="ECO:0000313" key="2">
    <source>
        <dbReference type="Proteomes" id="UP000595278"/>
    </source>
</evidence>